<dbReference type="SMART" id="SM00198">
    <property type="entry name" value="SCP"/>
    <property type="match status" value="1"/>
</dbReference>
<organism evidence="3 4">
    <name type="scientific">Littorina saxatilis</name>
    <dbReference type="NCBI Taxonomy" id="31220"/>
    <lineage>
        <taxon>Eukaryota</taxon>
        <taxon>Metazoa</taxon>
        <taxon>Spiralia</taxon>
        <taxon>Lophotrochozoa</taxon>
        <taxon>Mollusca</taxon>
        <taxon>Gastropoda</taxon>
        <taxon>Caenogastropoda</taxon>
        <taxon>Littorinimorpha</taxon>
        <taxon>Littorinoidea</taxon>
        <taxon>Littorinidae</taxon>
        <taxon>Littorina</taxon>
    </lineage>
</organism>
<proteinExistence type="predicted"/>
<dbReference type="Pfam" id="PF00188">
    <property type="entry name" value="CAP"/>
    <property type="match status" value="1"/>
</dbReference>
<feature type="domain" description="SCP" evidence="2">
    <location>
        <begin position="37"/>
        <end position="183"/>
    </location>
</feature>
<dbReference type="AlphaFoldDB" id="A0AAN9B7Y7"/>
<dbReference type="PRINTS" id="PR00837">
    <property type="entry name" value="V5TPXLIKE"/>
</dbReference>
<gene>
    <name evidence="3" type="ORF">V1264_023859</name>
</gene>
<evidence type="ECO:0000259" key="2">
    <source>
        <dbReference type="SMART" id="SM00198"/>
    </source>
</evidence>
<dbReference type="InterPro" id="IPR014044">
    <property type="entry name" value="CAP_dom"/>
</dbReference>
<dbReference type="InterPro" id="IPR035940">
    <property type="entry name" value="CAP_sf"/>
</dbReference>
<comment type="caution">
    <text evidence="3">The sequence shown here is derived from an EMBL/GenBank/DDBJ whole genome shotgun (WGS) entry which is preliminary data.</text>
</comment>
<dbReference type="SUPFAM" id="SSF55797">
    <property type="entry name" value="PR-1-like"/>
    <property type="match status" value="1"/>
</dbReference>
<evidence type="ECO:0000313" key="4">
    <source>
        <dbReference type="Proteomes" id="UP001374579"/>
    </source>
</evidence>
<reference evidence="3 4" key="1">
    <citation type="submission" date="2024-02" db="EMBL/GenBank/DDBJ databases">
        <title>Chromosome-scale genome assembly of the rough periwinkle Littorina saxatilis.</title>
        <authorList>
            <person name="De Jode A."/>
            <person name="Faria R."/>
            <person name="Formenti G."/>
            <person name="Sims Y."/>
            <person name="Smith T.P."/>
            <person name="Tracey A."/>
            <person name="Wood J.M.D."/>
            <person name="Zagrodzka Z.B."/>
            <person name="Johannesson K."/>
            <person name="Butlin R.K."/>
            <person name="Leder E.H."/>
        </authorList>
    </citation>
    <scope>NUCLEOTIDE SEQUENCE [LARGE SCALE GENOMIC DNA]</scope>
    <source>
        <strain evidence="3">Snail1</strain>
        <tissue evidence="3">Muscle</tissue>
    </source>
</reference>
<dbReference type="PANTHER" id="PTHR10334">
    <property type="entry name" value="CYSTEINE-RICH SECRETORY PROTEIN-RELATED"/>
    <property type="match status" value="1"/>
</dbReference>
<accession>A0AAN9B7Y7</accession>
<dbReference type="EMBL" id="JBAMIC010000011">
    <property type="protein sequence ID" value="KAK7101010.1"/>
    <property type="molecule type" value="Genomic_DNA"/>
</dbReference>
<evidence type="ECO:0000256" key="1">
    <source>
        <dbReference type="SAM" id="SignalP"/>
    </source>
</evidence>
<dbReference type="Gene3D" id="3.40.33.10">
    <property type="entry name" value="CAP"/>
    <property type="match status" value="1"/>
</dbReference>
<keyword evidence="1" id="KW-0732">Signal</keyword>
<dbReference type="CDD" id="cd05380">
    <property type="entry name" value="CAP_euk"/>
    <property type="match status" value="1"/>
</dbReference>
<dbReference type="Proteomes" id="UP001374579">
    <property type="component" value="Unassembled WGS sequence"/>
</dbReference>
<evidence type="ECO:0000313" key="3">
    <source>
        <dbReference type="EMBL" id="KAK7101010.1"/>
    </source>
</evidence>
<protein>
    <recommendedName>
        <fullName evidence="2">SCP domain-containing protein</fullName>
    </recommendedName>
</protein>
<sequence length="218" mass="24469">MSTHTSMVVVPLMALLLLLSLRATLGQTAPDSGMDTKLKDTIVRVHNNYRTMVKASNMLGLRWSDYLETKAADWVSKCDFKHQADPQWGENIYRSEFDRPVTSIVFTGMASWNLERSFMGITSCCDAIVNSTLCCNYQQTVWSQTRDVGCALKKCPSLTATDKKYDNAWFFACYYSPRGNVAGVSPFKKGTPCADCPYTYDQCKKGLCYPSKFCKGDL</sequence>
<name>A0AAN9B7Y7_9CAEN</name>
<feature type="chain" id="PRO_5042851376" description="SCP domain-containing protein" evidence="1">
    <location>
        <begin position="27"/>
        <end position="218"/>
    </location>
</feature>
<keyword evidence="4" id="KW-1185">Reference proteome</keyword>
<feature type="signal peptide" evidence="1">
    <location>
        <begin position="1"/>
        <end position="26"/>
    </location>
</feature>
<dbReference type="InterPro" id="IPR001283">
    <property type="entry name" value="CRISP-related"/>
</dbReference>